<dbReference type="AlphaFoldDB" id="A0A0P0D0C4"/>
<gene>
    <name evidence="1" type="ORF">APS56_02755</name>
</gene>
<dbReference type="STRING" id="1736674.APS56_02755"/>
<evidence type="ECO:0000313" key="1">
    <source>
        <dbReference type="EMBL" id="ALJ04136.1"/>
    </source>
</evidence>
<dbReference type="PATRIC" id="fig|1736674.3.peg.572"/>
<dbReference type="EMBL" id="CP012898">
    <property type="protein sequence ID" value="ALJ04136.1"/>
    <property type="molecule type" value="Genomic_DNA"/>
</dbReference>
<dbReference type="KEGG" id="ahz:APS56_02755"/>
<proteinExistence type="predicted"/>
<dbReference type="InterPro" id="IPR054223">
    <property type="entry name" value="DUF6943"/>
</dbReference>
<reference evidence="1 2" key="1">
    <citation type="submission" date="2015-10" db="EMBL/GenBank/DDBJ databases">
        <authorList>
            <person name="Gilbert D.G."/>
        </authorList>
    </citation>
    <scope>NUCLEOTIDE SEQUENCE [LARGE SCALE GENOMIC DNA]</scope>
    <source>
        <strain evidence="2">HZ-22</strain>
    </source>
</reference>
<name>A0A0P0D0C4_9FLAO</name>
<organism evidence="1 2">
    <name type="scientific">Pseudalgibacter alginicilyticus</name>
    <dbReference type="NCBI Taxonomy" id="1736674"/>
    <lineage>
        <taxon>Bacteria</taxon>
        <taxon>Pseudomonadati</taxon>
        <taxon>Bacteroidota</taxon>
        <taxon>Flavobacteriia</taxon>
        <taxon>Flavobacteriales</taxon>
        <taxon>Flavobacteriaceae</taxon>
        <taxon>Pseudalgibacter</taxon>
    </lineage>
</organism>
<dbReference type="SUPFAM" id="SSF116734">
    <property type="entry name" value="DNA methylase specificity domain"/>
    <property type="match status" value="1"/>
</dbReference>
<accession>A0A0P0D0C4</accession>
<dbReference type="Proteomes" id="UP000057981">
    <property type="component" value="Chromosome"/>
</dbReference>
<sequence length="139" mass="16361">MLTFQIKTHKHGQTYSKPHFYILNKGLNSGKPCRTPIRNSFVISTETIEQKEALFQLSYMLLESKYYNYYLKGSVIPFIGINDVKNLLIKNHKYLKQQDFQTKIEAIKKVEVLEKGFQNKLKTIQELKTSLLRSCKLER</sequence>
<protein>
    <submittedName>
        <fullName evidence="1">Uncharacterized protein</fullName>
    </submittedName>
</protein>
<dbReference type="Pfam" id="PF22105">
    <property type="entry name" value="DUF6943"/>
    <property type="match status" value="1"/>
</dbReference>
<dbReference type="RefSeq" id="WP_054724561.1">
    <property type="nucleotide sequence ID" value="NZ_CP012898.1"/>
</dbReference>
<evidence type="ECO:0000313" key="2">
    <source>
        <dbReference type="Proteomes" id="UP000057981"/>
    </source>
</evidence>
<keyword evidence="2" id="KW-1185">Reference proteome</keyword>